<reference evidence="2 3" key="1">
    <citation type="submission" date="2024-01" db="EMBL/GenBank/DDBJ databases">
        <title>The genome of the rayed Mediterranean limpet Patella caerulea (Linnaeus, 1758).</title>
        <authorList>
            <person name="Anh-Thu Weber A."/>
            <person name="Halstead-Nussloch G."/>
        </authorList>
    </citation>
    <scope>NUCLEOTIDE SEQUENCE [LARGE SCALE GENOMIC DNA]</scope>
    <source>
        <strain evidence="2">AATW-2023a</strain>
        <tissue evidence="2">Whole specimen</tissue>
    </source>
</reference>
<proteinExistence type="predicted"/>
<organism evidence="2 3">
    <name type="scientific">Patella caerulea</name>
    <name type="common">Rayed Mediterranean limpet</name>
    <dbReference type="NCBI Taxonomy" id="87958"/>
    <lineage>
        <taxon>Eukaryota</taxon>
        <taxon>Metazoa</taxon>
        <taxon>Spiralia</taxon>
        <taxon>Lophotrochozoa</taxon>
        <taxon>Mollusca</taxon>
        <taxon>Gastropoda</taxon>
        <taxon>Patellogastropoda</taxon>
        <taxon>Patelloidea</taxon>
        <taxon>Patellidae</taxon>
        <taxon>Patella</taxon>
    </lineage>
</organism>
<evidence type="ECO:0000313" key="3">
    <source>
        <dbReference type="Proteomes" id="UP001347796"/>
    </source>
</evidence>
<dbReference type="EMBL" id="JAZGQO010000002">
    <property type="protein sequence ID" value="KAK6192512.1"/>
    <property type="molecule type" value="Genomic_DNA"/>
</dbReference>
<dbReference type="AlphaFoldDB" id="A0AAN8Q990"/>
<gene>
    <name evidence="2" type="ORF">SNE40_003965</name>
</gene>
<sequence>MRGLRKRTHTFYQRCHVKYPEKLLESTTGTPTDCDIPSASTADLGNISDTNILPSYDDMGSGSRKQLRSRPTKTKDDVSNNMDTIEGNKIINIEKLLDMWNSVIKLHFQLEEEACLMPNYIYGKVWGAFVWNCCGEKILGF</sequence>
<accession>A0AAN8Q990</accession>
<evidence type="ECO:0000313" key="2">
    <source>
        <dbReference type="EMBL" id="KAK6192512.1"/>
    </source>
</evidence>
<keyword evidence="3" id="KW-1185">Reference proteome</keyword>
<feature type="region of interest" description="Disordered" evidence="1">
    <location>
        <begin position="45"/>
        <end position="81"/>
    </location>
</feature>
<dbReference type="Proteomes" id="UP001347796">
    <property type="component" value="Unassembled WGS sequence"/>
</dbReference>
<protein>
    <submittedName>
        <fullName evidence="2">Uncharacterized protein</fullName>
    </submittedName>
</protein>
<name>A0AAN8Q990_PATCE</name>
<evidence type="ECO:0000256" key="1">
    <source>
        <dbReference type="SAM" id="MobiDB-lite"/>
    </source>
</evidence>
<comment type="caution">
    <text evidence="2">The sequence shown here is derived from an EMBL/GenBank/DDBJ whole genome shotgun (WGS) entry which is preliminary data.</text>
</comment>